<gene>
    <name evidence="1" type="ORF">SDC9_58590</name>
</gene>
<protein>
    <submittedName>
        <fullName evidence="1">Uncharacterized protein</fullName>
    </submittedName>
</protein>
<evidence type="ECO:0000313" key="1">
    <source>
        <dbReference type="EMBL" id="MPM12238.1"/>
    </source>
</evidence>
<name>A0A644X8S7_9ZZZZ</name>
<comment type="caution">
    <text evidence="1">The sequence shown here is derived from an EMBL/GenBank/DDBJ whole genome shotgun (WGS) entry which is preliminary data.</text>
</comment>
<dbReference type="AlphaFoldDB" id="A0A644X8S7"/>
<proteinExistence type="predicted"/>
<reference evidence="1" key="1">
    <citation type="submission" date="2019-08" db="EMBL/GenBank/DDBJ databases">
        <authorList>
            <person name="Kucharzyk K."/>
            <person name="Murdoch R.W."/>
            <person name="Higgins S."/>
            <person name="Loffler F."/>
        </authorList>
    </citation>
    <scope>NUCLEOTIDE SEQUENCE</scope>
</reference>
<accession>A0A644X8S7</accession>
<dbReference type="EMBL" id="VSSQ01001942">
    <property type="protein sequence ID" value="MPM12238.1"/>
    <property type="molecule type" value="Genomic_DNA"/>
</dbReference>
<sequence>MAVRKLSQKFAQRQIIGAEVICLLSLADLRRILSVQTIPVYLLPVGKGIFAGELGVHFVERPCPGKRAVIAWRRGCPEEQKPRG</sequence>
<organism evidence="1">
    <name type="scientific">bioreactor metagenome</name>
    <dbReference type="NCBI Taxonomy" id="1076179"/>
    <lineage>
        <taxon>unclassified sequences</taxon>
        <taxon>metagenomes</taxon>
        <taxon>ecological metagenomes</taxon>
    </lineage>
</organism>